<dbReference type="InterPro" id="IPR029010">
    <property type="entry name" value="ThuA-like"/>
</dbReference>
<keyword evidence="2" id="KW-0732">Signal</keyword>
<dbReference type="Gene3D" id="3.40.50.880">
    <property type="match status" value="1"/>
</dbReference>
<evidence type="ECO:0000256" key="2">
    <source>
        <dbReference type="SAM" id="SignalP"/>
    </source>
</evidence>
<dbReference type="EMBL" id="JAPDOD010000016">
    <property type="protein sequence ID" value="MDA0162084.1"/>
    <property type="molecule type" value="Genomic_DNA"/>
</dbReference>
<feature type="domain" description="ThuA-like" evidence="3">
    <location>
        <begin position="435"/>
        <end position="697"/>
    </location>
</feature>
<proteinExistence type="predicted"/>
<evidence type="ECO:0000259" key="3">
    <source>
        <dbReference type="Pfam" id="PF06283"/>
    </source>
</evidence>
<evidence type="ECO:0000256" key="1">
    <source>
        <dbReference type="SAM" id="MobiDB-lite"/>
    </source>
</evidence>
<evidence type="ECO:0000313" key="5">
    <source>
        <dbReference type="Proteomes" id="UP001149140"/>
    </source>
</evidence>
<dbReference type="RefSeq" id="WP_270041321.1">
    <property type="nucleotide sequence ID" value="NZ_JAPDOD010000016.1"/>
</dbReference>
<dbReference type="SUPFAM" id="SSF52317">
    <property type="entry name" value="Class I glutamine amidotransferase-like"/>
    <property type="match status" value="1"/>
</dbReference>
<evidence type="ECO:0000313" key="4">
    <source>
        <dbReference type="EMBL" id="MDA0162084.1"/>
    </source>
</evidence>
<feature type="chain" id="PRO_5040948016" evidence="2">
    <location>
        <begin position="24"/>
        <end position="945"/>
    </location>
</feature>
<dbReference type="PANTHER" id="PTHR40469:SF2">
    <property type="entry name" value="GALACTOSE-BINDING DOMAIN-LIKE SUPERFAMILY PROTEIN"/>
    <property type="match status" value="1"/>
</dbReference>
<sequence length="945" mass="96552">MHRLFATAAVVGAALVVVPNASAQGTDTTSPVLNVGTLTPTAPLQRNGNPPAAPSSSTGNNGWFTQAAPTVLNVTATDDVGVTKLQYSTDNGANWLDMTITPGLSVTGTASLTAQGNNTIRYRALDAAGNIARGVAAATTLNQASAVGATSIRIASTNGRAVGDELVIDTGANVETVKIASIITPAPASPNPNITISPALTKAHAANAAIQAFPGFRTIAVPIDTQLPTSAWPATVVNNRVGHGLAPITPTRTDPTPGSGSPAVRDAWLDGTWVYPLPLDPSKLSLGKHTWTLGVTDVAGNGNKVTFTFLVTTSFADIDALLTRAGTAGTIPAATVTSLKATLATAKSANDAGDKVAAVNGLDAFVSQVRGSVTDQNTQNLLVTDAQDVTRQTRGIADAPAPADLGVTSAAYPGQPRHPYVTPAMPVHNANATFKVLVIANKNDGSFRHPAIEDAEVMLQELGAAKGFDVDLWDPSWTAQSLPDTPFTSAANLAKYAVIIGDSSVGNNTFNAAYTMKDGTVVNERAAFKGYINNGGGYVALHAANDSMHTWLEPAVGGSLWYQNLLGGLFVSHPANANGFGTDCGSCYWAEVVTEDNSHPSTTPAVVPAKVPVADELYHFDRKPRQFIHPLQLLNESTYVGAIGVGTNASNIEGGDHPIVWCSNFDGGREWSQVLGHNWELYRTTPWFRESIYQGILTAAGFKPANCVTHVEVKTLLSSLQASGGITAAAATAGTAAVDAAFTKYMTLTQAGYSSSLTDIAALRAIAADPASGDAASRAKILAKAQELKDWMGVLLGATSTGGTATGTVPATLGLTLGAPASFGAFAPGIGKTYTAGTTANVISSAGDATLSVADPSANATGRLVNGTFSLAAALQAMATSPLGAGGALAAVGGSSAPTSLLTYSGPVANDAVAITFSQAVGANEALRTGSYSKTLTFTLSTTTP</sequence>
<protein>
    <submittedName>
        <fullName evidence="4">ThuA domain-containing protein</fullName>
    </submittedName>
</protein>
<feature type="region of interest" description="Disordered" evidence="1">
    <location>
        <begin position="39"/>
        <end position="64"/>
    </location>
</feature>
<reference evidence="4" key="1">
    <citation type="submission" date="2022-10" db="EMBL/GenBank/DDBJ databases">
        <title>The WGS of Solirubrobacter ginsenosidimutans DSM 21036.</title>
        <authorList>
            <person name="Jiang Z."/>
        </authorList>
    </citation>
    <scope>NUCLEOTIDE SEQUENCE</scope>
    <source>
        <strain evidence="4">DSM 21036</strain>
    </source>
</reference>
<dbReference type="Proteomes" id="UP001149140">
    <property type="component" value="Unassembled WGS sequence"/>
</dbReference>
<dbReference type="Pfam" id="PF06283">
    <property type="entry name" value="ThuA"/>
    <property type="match status" value="1"/>
</dbReference>
<dbReference type="PANTHER" id="PTHR40469">
    <property type="entry name" value="SECRETED GLYCOSYL HYDROLASE"/>
    <property type="match status" value="1"/>
</dbReference>
<feature type="signal peptide" evidence="2">
    <location>
        <begin position="1"/>
        <end position="23"/>
    </location>
</feature>
<accession>A0A9X3MT26</accession>
<gene>
    <name evidence="4" type="ORF">OM076_17560</name>
</gene>
<comment type="caution">
    <text evidence="4">The sequence shown here is derived from an EMBL/GenBank/DDBJ whole genome shotgun (WGS) entry which is preliminary data.</text>
</comment>
<dbReference type="AlphaFoldDB" id="A0A9X3MT26"/>
<keyword evidence="5" id="KW-1185">Reference proteome</keyword>
<dbReference type="InterPro" id="IPR029062">
    <property type="entry name" value="Class_I_gatase-like"/>
</dbReference>
<organism evidence="4 5">
    <name type="scientific">Solirubrobacter ginsenosidimutans</name>
    <dbReference type="NCBI Taxonomy" id="490573"/>
    <lineage>
        <taxon>Bacteria</taxon>
        <taxon>Bacillati</taxon>
        <taxon>Actinomycetota</taxon>
        <taxon>Thermoleophilia</taxon>
        <taxon>Solirubrobacterales</taxon>
        <taxon>Solirubrobacteraceae</taxon>
        <taxon>Solirubrobacter</taxon>
    </lineage>
</organism>
<name>A0A9X3MT26_9ACTN</name>